<dbReference type="EMBL" id="MU003492">
    <property type="protein sequence ID" value="KAF2477421.1"/>
    <property type="molecule type" value="Genomic_DNA"/>
</dbReference>
<evidence type="ECO:0000313" key="1">
    <source>
        <dbReference type="EMBL" id="KAF2477421.1"/>
    </source>
</evidence>
<organism evidence="1 2">
    <name type="scientific">Lindgomyces ingoldianus</name>
    <dbReference type="NCBI Taxonomy" id="673940"/>
    <lineage>
        <taxon>Eukaryota</taxon>
        <taxon>Fungi</taxon>
        <taxon>Dikarya</taxon>
        <taxon>Ascomycota</taxon>
        <taxon>Pezizomycotina</taxon>
        <taxon>Dothideomycetes</taxon>
        <taxon>Pleosporomycetidae</taxon>
        <taxon>Pleosporales</taxon>
        <taxon>Lindgomycetaceae</taxon>
        <taxon>Lindgomyces</taxon>
    </lineage>
</organism>
<keyword evidence="2" id="KW-1185">Reference proteome</keyword>
<sequence>MVSTRRGPVGENTPLSTPRSTRGRGKRALETEDTPISLVKRRKSVVKPKEAEKAERQMDDAPEQTDQPESPKEKPLLDVIKVRPRPTTPQQEEENQVTPKARKLPVRQSPRVLIRKRTKPPLGVEEGEPESVVVEVPASTQDTEYHTPGTRQASSIYATPATALDALEESLTPKAEHNGAQSAVSSSKCLARQSKGDNSSFGVESRDSPEREGNANTEFGVGNNIPLDISSSTMDHEATSGSMPESDRESTPVPPSNTLSSKRVIPDEIPTSTLDSEKAAISTQESLQNTPSSGAYKLRQRLIRFASEEPVDHQPTFTPTLDGAADEPPSAMKLKEDDESDSDEAPDIVTAASAFSKTQAAEAEAARAFKAQQEKEKLKRKERAERIVEEQEQKKRREEKKAKKLAKAQAKQQLVKPEDDITMLDIHNLPALLPDSILEAAGDKRPPTPPPLLPGKSSKELQKEKLNRHIKFLERGEKPIKSVKKGPVNVHVLAQQNMLLAPKVNRDTRNIREHWLKGRQVEKKDKQGRRKMKFQKMERRAIGHGFIRSED</sequence>
<protein>
    <submittedName>
        <fullName evidence="1">Uncharacterized protein</fullName>
    </submittedName>
</protein>
<name>A0ACB6RDZ9_9PLEO</name>
<dbReference type="Proteomes" id="UP000799755">
    <property type="component" value="Unassembled WGS sequence"/>
</dbReference>
<gene>
    <name evidence="1" type="ORF">BDR25DRAFT_299372</name>
</gene>
<comment type="caution">
    <text evidence="1">The sequence shown here is derived from an EMBL/GenBank/DDBJ whole genome shotgun (WGS) entry which is preliminary data.</text>
</comment>
<reference evidence="1" key="1">
    <citation type="journal article" date="2020" name="Stud. Mycol.">
        <title>101 Dothideomycetes genomes: a test case for predicting lifestyles and emergence of pathogens.</title>
        <authorList>
            <person name="Haridas S."/>
            <person name="Albert R."/>
            <person name="Binder M."/>
            <person name="Bloem J."/>
            <person name="Labutti K."/>
            <person name="Salamov A."/>
            <person name="Andreopoulos B."/>
            <person name="Baker S."/>
            <person name="Barry K."/>
            <person name="Bills G."/>
            <person name="Bluhm B."/>
            <person name="Cannon C."/>
            <person name="Castanera R."/>
            <person name="Culley D."/>
            <person name="Daum C."/>
            <person name="Ezra D."/>
            <person name="Gonzalez J."/>
            <person name="Henrissat B."/>
            <person name="Kuo A."/>
            <person name="Liang C."/>
            <person name="Lipzen A."/>
            <person name="Lutzoni F."/>
            <person name="Magnuson J."/>
            <person name="Mondo S."/>
            <person name="Nolan M."/>
            <person name="Ohm R."/>
            <person name="Pangilinan J."/>
            <person name="Park H.-J."/>
            <person name="Ramirez L."/>
            <person name="Alfaro M."/>
            <person name="Sun H."/>
            <person name="Tritt A."/>
            <person name="Yoshinaga Y."/>
            <person name="Zwiers L.-H."/>
            <person name="Turgeon B."/>
            <person name="Goodwin S."/>
            <person name="Spatafora J."/>
            <person name="Crous P."/>
            <person name="Grigoriev I."/>
        </authorList>
    </citation>
    <scope>NUCLEOTIDE SEQUENCE</scope>
    <source>
        <strain evidence="1">ATCC 200398</strain>
    </source>
</reference>
<evidence type="ECO:0000313" key="2">
    <source>
        <dbReference type="Proteomes" id="UP000799755"/>
    </source>
</evidence>
<proteinExistence type="predicted"/>
<accession>A0ACB6RDZ9</accession>